<dbReference type="SUPFAM" id="SSF88723">
    <property type="entry name" value="PIN domain-like"/>
    <property type="match status" value="1"/>
</dbReference>
<dbReference type="InterPro" id="IPR029060">
    <property type="entry name" value="PIN-like_dom_sf"/>
</dbReference>
<keyword evidence="2" id="KW-0540">Nuclease</keyword>
<dbReference type="Pfam" id="PF01850">
    <property type="entry name" value="PIN"/>
    <property type="match status" value="1"/>
</dbReference>
<feature type="domain" description="PIN" evidence="6">
    <location>
        <begin position="10"/>
        <end position="75"/>
    </location>
</feature>
<evidence type="ECO:0000313" key="8">
    <source>
        <dbReference type="Proteomes" id="UP000198327"/>
    </source>
</evidence>
<dbReference type="GO" id="GO:0016787">
    <property type="term" value="F:hydrolase activity"/>
    <property type="evidence" value="ECO:0007669"/>
    <property type="project" value="UniProtKB-KW"/>
</dbReference>
<sequence length="89" mass="10037">MIGRVDHETEAEFLSSLATDAFQVLDLEPADYSRCSELVLQYGDLPLGTTDASVVALAERHNVTRVATIDHRHFQVVRPNHLDYFELLP</sequence>
<keyword evidence="8" id="KW-1185">Reference proteome</keyword>
<evidence type="ECO:0000256" key="1">
    <source>
        <dbReference type="ARBA" id="ARBA00022649"/>
    </source>
</evidence>
<evidence type="ECO:0000256" key="4">
    <source>
        <dbReference type="ARBA" id="ARBA00022801"/>
    </source>
</evidence>
<dbReference type="GO" id="GO:0046872">
    <property type="term" value="F:metal ion binding"/>
    <property type="evidence" value="ECO:0007669"/>
    <property type="project" value="UniProtKB-KW"/>
</dbReference>
<evidence type="ECO:0000256" key="3">
    <source>
        <dbReference type="ARBA" id="ARBA00022723"/>
    </source>
</evidence>
<name>A0A239L700_9NOCA</name>
<reference evidence="8" key="1">
    <citation type="submission" date="2017-06" db="EMBL/GenBank/DDBJ databases">
        <authorList>
            <person name="Varghese N."/>
            <person name="Submissions S."/>
        </authorList>
    </citation>
    <scope>NUCLEOTIDE SEQUENCE [LARGE SCALE GENOMIC DNA]</scope>
    <source>
        <strain evidence="8">JCM 23211</strain>
    </source>
</reference>
<dbReference type="AlphaFoldDB" id="A0A239L700"/>
<accession>A0A239L700</accession>
<keyword evidence="3" id="KW-0479">Metal-binding</keyword>
<evidence type="ECO:0000259" key="6">
    <source>
        <dbReference type="Pfam" id="PF01850"/>
    </source>
</evidence>
<evidence type="ECO:0000313" key="7">
    <source>
        <dbReference type="EMBL" id="SNT25782.1"/>
    </source>
</evidence>
<dbReference type="InterPro" id="IPR002716">
    <property type="entry name" value="PIN_dom"/>
</dbReference>
<evidence type="ECO:0000256" key="5">
    <source>
        <dbReference type="ARBA" id="ARBA00022842"/>
    </source>
</evidence>
<dbReference type="Gene3D" id="3.40.50.1010">
    <property type="entry name" value="5'-nuclease"/>
    <property type="match status" value="1"/>
</dbReference>
<evidence type="ECO:0000256" key="2">
    <source>
        <dbReference type="ARBA" id="ARBA00022722"/>
    </source>
</evidence>
<keyword evidence="1" id="KW-1277">Toxin-antitoxin system</keyword>
<keyword evidence="4" id="KW-0378">Hydrolase</keyword>
<dbReference type="Proteomes" id="UP000198327">
    <property type="component" value="Unassembled WGS sequence"/>
</dbReference>
<keyword evidence="5" id="KW-0460">Magnesium</keyword>
<protein>
    <recommendedName>
        <fullName evidence="6">PIN domain-containing protein</fullName>
    </recommendedName>
</protein>
<dbReference type="EMBL" id="FZOW01000012">
    <property type="protein sequence ID" value="SNT25782.1"/>
    <property type="molecule type" value="Genomic_DNA"/>
</dbReference>
<organism evidence="7 8">
    <name type="scientific">Rhodococcoides kyotonense</name>
    <dbReference type="NCBI Taxonomy" id="398843"/>
    <lineage>
        <taxon>Bacteria</taxon>
        <taxon>Bacillati</taxon>
        <taxon>Actinomycetota</taxon>
        <taxon>Actinomycetes</taxon>
        <taxon>Mycobacteriales</taxon>
        <taxon>Nocardiaceae</taxon>
        <taxon>Rhodococcoides</taxon>
    </lineage>
</organism>
<gene>
    <name evidence="7" type="ORF">SAMN05421642_11258</name>
</gene>
<proteinExistence type="predicted"/>
<dbReference type="GO" id="GO:0004518">
    <property type="term" value="F:nuclease activity"/>
    <property type="evidence" value="ECO:0007669"/>
    <property type="project" value="UniProtKB-KW"/>
</dbReference>